<evidence type="ECO:0000313" key="3">
    <source>
        <dbReference type="Proteomes" id="UP000439113"/>
    </source>
</evidence>
<dbReference type="Gene3D" id="3.75.10.10">
    <property type="entry name" value="L-arginine/glycine Amidinotransferase, Chain A"/>
    <property type="match status" value="1"/>
</dbReference>
<proteinExistence type="predicted"/>
<dbReference type="SUPFAM" id="SSF55909">
    <property type="entry name" value="Pentein"/>
    <property type="match status" value="1"/>
</dbReference>
<protein>
    <submittedName>
        <fullName evidence="2">Nitrate reductase</fullName>
    </submittedName>
</protein>
<dbReference type="AlphaFoldDB" id="A0A6N8DRM0"/>
<reference evidence="2 3" key="1">
    <citation type="submission" date="2019-11" db="EMBL/GenBank/DDBJ databases">
        <title>Whole-genome sequence of a Rhodoblastus acidophilus DSM 142.</title>
        <authorList>
            <person name="Kyndt J.A."/>
            <person name="Meyer T.E."/>
        </authorList>
    </citation>
    <scope>NUCLEOTIDE SEQUENCE [LARGE SCALE GENOMIC DNA]</scope>
    <source>
        <strain evidence="2 3">DSM 142</strain>
    </source>
</reference>
<evidence type="ECO:0000256" key="1">
    <source>
        <dbReference type="SAM" id="MobiDB-lite"/>
    </source>
</evidence>
<feature type="compositionally biased region" description="Basic residues" evidence="1">
    <location>
        <begin position="1"/>
        <end position="12"/>
    </location>
</feature>
<accession>A0A6N8DRM0</accession>
<name>A0A6N8DRM0_RHOAC</name>
<feature type="region of interest" description="Disordered" evidence="1">
    <location>
        <begin position="1"/>
        <end position="27"/>
    </location>
</feature>
<dbReference type="Proteomes" id="UP000439113">
    <property type="component" value="Unassembled WGS sequence"/>
</dbReference>
<dbReference type="OrthoDB" id="9814070at2"/>
<evidence type="ECO:0000313" key="2">
    <source>
        <dbReference type="EMBL" id="MTV32466.1"/>
    </source>
</evidence>
<dbReference type="Pfam" id="PF19420">
    <property type="entry name" value="DDAH_eukar"/>
    <property type="match status" value="1"/>
</dbReference>
<organism evidence="2 3">
    <name type="scientific">Rhodoblastus acidophilus</name>
    <name type="common">Rhodopseudomonas acidophila</name>
    <dbReference type="NCBI Taxonomy" id="1074"/>
    <lineage>
        <taxon>Bacteria</taxon>
        <taxon>Pseudomonadati</taxon>
        <taxon>Pseudomonadota</taxon>
        <taxon>Alphaproteobacteria</taxon>
        <taxon>Hyphomicrobiales</taxon>
        <taxon>Rhodoblastaceae</taxon>
        <taxon>Rhodoblastus</taxon>
    </lineage>
</organism>
<sequence>MRAQRARARSSRHSNASATGSPVNASARPQVLMCPPDFFGVSYVINPWMEGQQGHTDAAEAQAQWTGLKDLIARHADVSLIMPHAGLPDLVFTANAGLALEGKVLLSRFRRPQRRGEEHWWRAWFEKAGYEIITPPEELCFEGAGDALFDEARQTIWLGHGFRSDQEMAPLAAKIFGRETVPLRLIDPRFYHLDTCFCPLPDGALLYYPAAFDAPSRAEIERRVAPDQRIAVDESDAIKFCCNAVALDAMLVLNDASPALEAQARAHGLAPTRAPLTQFMKAGGAAKCLTLRI</sequence>
<comment type="caution">
    <text evidence="2">The sequence shown here is derived from an EMBL/GenBank/DDBJ whole genome shotgun (WGS) entry which is preliminary data.</text>
</comment>
<dbReference type="EMBL" id="WNKS01000017">
    <property type="protein sequence ID" value="MTV32466.1"/>
    <property type="molecule type" value="Genomic_DNA"/>
</dbReference>
<gene>
    <name evidence="2" type="ORF">GJ654_15885</name>
</gene>